<feature type="domain" description="EamA" evidence="6">
    <location>
        <begin position="16"/>
        <end position="141"/>
    </location>
</feature>
<feature type="transmembrane region" description="Helical" evidence="5">
    <location>
        <begin position="181"/>
        <end position="200"/>
    </location>
</feature>
<evidence type="ECO:0000256" key="1">
    <source>
        <dbReference type="ARBA" id="ARBA00004141"/>
    </source>
</evidence>
<feature type="transmembrane region" description="Helical" evidence="5">
    <location>
        <begin position="150"/>
        <end position="169"/>
    </location>
</feature>
<protein>
    <submittedName>
        <fullName evidence="7">O-acetylserine/cysteine efflux transporter</fullName>
    </submittedName>
</protein>
<feature type="transmembrane region" description="Helical" evidence="5">
    <location>
        <begin position="274"/>
        <end position="292"/>
    </location>
</feature>
<gene>
    <name evidence="7" type="ORF">EV684_1169</name>
</gene>
<evidence type="ECO:0000313" key="7">
    <source>
        <dbReference type="EMBL" id="TCO98749.1"/>
    </source>
</evidence>
<evidence type="ECO:0000256" key="4">
    <source>
        <dbReference type="ARBA" id="ARBA00023136"/>
    </source>
</evidence>
<name>A0A4R2LYV9_RUBGE</name>
<evidence type="ECO:0000259" key="6">
    <source>
        <dbReference type="Pfam" id="PF00892"/>
    </source>
</evidence>
<feature type="transmembrane region" description="Helical" evidence="5">
    <location>
        <begin position="73"/>
        <end position="90"/>
    </location>
</feature>
<feature type="transmembrane region" description="Helical" evidence="5">
    <location>
        <begin position="124"/>
        <end position="144"/>
    </location>
</feature>
<proteinExistence type="predicted"/>
<feature type="transmembrane region" description="Helical" evidence="5">
    <location>
        <begin position="16"/>
        <end position="37"/>
    </location>
</feature>
<dbReference type="GO" id="GO:0016020">
    <property type="term" value="C:membrane"/>
    <property type="evidence" value="ECO:0007669"/>
    <property type="project" value="UniProtKB-SubCell"/>
</dbReference>
<dbReference type="AlphaFoldDB" id="A0A4R2LYV9"/>
<evidence type="ECO:0000256" key="2">
    <source>
        <dbReference type="ARBA" id="ARBA00022692"/>
    </source>
</evidence>
<keyword evidence="2 5" id="KW-0812">Transmembrane</keyword>
<sequence length="302" mass="31662">MTAAAGHGGGLPGRHLLLALAVVAVWGTNFVVIKLALATLPPLLFAVLRFAFVLLPAAFFIRRPPVPWRHLAAYGVLIGAGQFGLLYVAMRGHIAPGLASLVIQTQVFFTIGLAIVLAGERVRLFQWGALALAVAGIGVIAWHTDAQTTPFGLALVLCAAASWAGGNLVARHSGKVDMLGYVVWSSLFALPPLAALSLLLEGPELILVSLARADAGAWAAVAWQSVGNSLFGYAAWGWLLARHPAATVVPMALLVPVFGMGASALMLAEPLPGWKLGAAVLVMSGLALNLFWPRLRERLARG</sequence>
<comment type="caution">
    <text evidence="7">The sequence shown here is derived from an EMBL/GenBank/DDBJ whole genome shotgun (WGS) entry which is preliminary data.</text>
</comment>
<dbReference type="PANTHER" id="PTHR32322">
    <property type="entry name" value="INNER MEMBRANE TRANSPORTER"/>
    <property type="match status" value="1"/>
</dbReference>
<reference evidence="7 8" key="1">
    <citation type="submission" date="2019-03" db="EMBL/GenBank/DDBJ databases">
        <title>Genomic Encyclopedia of Type Strains, Phase IV (KMG-IV): sequencing the most valuable type-strain genomes for metagenomic binning, comparative biology and taxonomic classification.</title>
        <authorList>
            <person name="Goeker M."/>
        </authorList>
    </citation>
    <scope>NUCLEOTIDE SEQUENCE [LARGE SCALE GENOMIC DNA]</scope>
    <source>
        <strain evidence="7 8">DSM 1709</strain>
    </source>
</reference>
<dbReference type="Pfam" id="PF00892">
    <property type="entry name" value="EamA"/>
    <property type="match status" value="2"/>
</dbReference>
<evidence type="ECO:0000313" key="8">
    <source>
        <dbReference type="Proteomes" id="UP000295106"/>
    </source>
</evidence>
<keyword evidence="4 5" id="KW-0472">Membrane</keyword>
<dbReference type="OrthoDB" id="7158585at2"/>
<dbReference type="EMBL" id="SLXD01000016">
    <property type="protein sequence ID" value="TCO98749.1"/>
    <property type="molecule type" value="Genomic_DNA"/>
</dbReference>
<feature type="transmembrane region" description="Helical" evidence="5">
    <location>
        <begin position="220"/>
        <end position="241"/>
    </location>
</feature>
<dbReference type="InterPro" id="IPR050638">
    <property type="entry name" value="AA-Vitamin_Transporters"/>
</dbReference>
<evidence type="ECO:0000256" key="5">
    <source>
        <dbReference type="SAM" id="Phobius"/>
    </source>
</evidence>
<dbReference type="InterPro" id="IPR000620">
    <property type="entry name" value="EamA_dom"/>
</dbReference>
<dbReference type="Proteomes" id="UP000295106">
    <property type="component" value="Unassembled WGS sequence"/>
</dbReference>
<feature type="transmembrane region" description="Helical" evidence="5">
    <location>
        <begin position="43"/>
        <end position="61"/>
    </location>
</feature>
<organism evidence="7 8">
    <name type="scientific">Rubrivivax gelatinosus</name>
    <name type="common">Rhodocyclus gelatinosus</name>
    <name type="synonym">Rhodopseudomonas gelatinosa</name>
    <dbReference type="NCBI Taxonomy" id="28068"/>
    <lineage>
        <taxon>Bacteria</taxon>
        <taxon>Pseudomonadati</taxon>
        <taxon>Pseudomonadota</taxon>
        <taxon>Betaproteobacteria</taxon>
        <taxon>Burkholderiales</taxon>
        <taxon>Sphaerotilaceae</taxon>
        <taxon>Rubrivivax</taxon>
    </lineage>
</organism>
<keyword evidence="3 5" id="KW-1133">Transmembrane helix</keyword>
<accession>A0A4R2LYV9</accession>
<dbReference type="InterPro" id="IPR037185">
    <property type="entry name" value="EmrE-like"/>
</dbReference>
<evidence type="ECO:0000256" key="3">
    <source>
        <dbReference type="ARBA" id="ARBA00022989"/>
    </source>
</evidence>
<dbReference type="PANTHER" id="PTHR32322:SF9">
    <property type="entry name" value="AMINO-ACID METABOLITE EFFLUX PUMP-RELATED"/>
    <property type="match status" value="1"/>
</dbReference>
<feature type="domain" description="EamA" evidence="6">
    <location>
        <begin position="151"/>
        <end position="290"/>
    </location>
</feature>
<dbReference type="SUPFAM" id="SSF103481">
    <property type="entry name" value="Multidrug resistance efflux transporter EmrE"/>
    <property type="match status" value="2"/>
</dbReference>
<comment type="subcellular location">
    <subcellularLocation>
        <location evidence="1">Membrane</location>
        <topology evidence="1">Multi-pass membrane protein</topology>
    </subcellularLocation>
</comment>
<feature type="transmembrane region" description="Helical" evidence="5">
    <location>
        <begin position="248"/>
        <end position="268"/>
    </location>
</feature>
<feature type="transmembrane region" description="Helical" evidence="5">
    <location>
        <begin position="96"/>
        <end position="117"/>
    </location>
</feature>